<proteinExistence type="predicted"/>
<evidence type="ECO:0000313" key="2">
    <source>
        <dbReference type="Proteomes" id="UP000000683"/>
    </source>
</evidence>
<dbReference type="OrthoDB" id="9907361at2"/>
<dbReference type="RefSeq" id="WP_013783047.1">
    <property type="nucleotide sequence ID" value="NC_015554.1"/>
</dbReference>
<protein>
    <submittedName>
        <fullName evidence="1">Uncharacterized protein</fullName>
    </submittedName>
</protein>
<dbReference type="KEGG" id="alt:ambt_02755"/>
<dbReference type="Proteomes" id="UP000000683">
    <property type="component" value="Chromosome"/>
</dbReference>
<dbReference type="AlphaFoldDB" id="F5Z9V0"/>
<reference evidence="1 2" key="1">
    <citation type="journal article" date="2011" name="J. Bacteriol.">
        <title>Complete genome sequence of the polycyclic aromatic hydrocarbon-degrading bacterium Alteromonas sp. strain SN2.</title>
        <authorList>
            <person name="Jin H.M."/>
            <person name="Jeong H."/>
            <person name="Moon E.J."/>
            <person name="Math R.K."/>
            <person name="Lee K."/>
            <person name="Kim H.J."/>
            <person name="Jeon C.O."/>
            <person name="Oh T.K."/>
            <person name="Kim J.F."/>
        </authorList>
    </citation>
    <scope>NUCLEOTIDE SEQUENCE [LARGE SCALE GENOMIC DNA]</scope>
    <source>
        <strain evidence="2">JCM 17741 / KACC 18427 / KCTC 11700BP / SN2</strain>
    </source>
</reference>
<accession>F5Z9V0</accession>
<gene>
    <name evidence="1" type="ordered locus">ambt_02755</name>
</gene>
<evidence type="ECO:0000313" key="1">
    <source>
        <dbReference type="EMBL" id="AEF02105.1"/>
    </source>
</evidence>
<dbReference type="EMBL" id="CP002339">
    <property type="protein sequence ID" value="AEF02105.1"/>
    <property type="molecule type" value="Genomic_DNA"/>
</dbReference>
<name>F5Z9V0_ALTNA</name>
<sequence length="179" mass="20560">MEHDDQCRKIAYSYTLNLSVFTDNLLEQTLKEGEGTAEGETYFFKYEGKGFSNGILSIPQSYFADGDVRITILLNQTASAHKHGPAGYKFAWIHARRAGDKEEYVGRGQRFEMESWQNDKVSFLLTGKMQYKTTKGWVNVNTCELALDVWVHHTYRSQLTKEFTVDKINCDPQIEIQPS</sequence>
<dbReference type="HOGENOM" id="CLU_1500507_0_0_6"/>
<keyword evidence="2" id="KW-1185">Reference proteome</keyword>
<organism evidence="1 2">
    <name type="scientific">Alteromonas naphthalenivorans</name>
    <dbReference type="NCBI Taxonomy" id="715451"/>
    <lineage>
        <taxon>Bacteria</taxon>
        <taxon>Pseudomonadati</taxon>
        <taxon>Pseudomonadota</taxon>
        <taxon>Gammaproteobacteria</taxon>
        <taxon>Alteromonadales</taxon>
        <taxon>Alteromonadaceae</taxon>
        <taxon>Alteromonas/Salinimonas group</taxon>
        <taxon>Alteromonas</taxon>
    </lineage>
</organism>